<evidence type="ECO:0000313" key="11">
    <source>
        <dbReference type="EMBL" id="AET68445.1"/>
    </source>
</evidence>
<sequence>MFKRIRKLSSTIIRYIFKGDKLFDALRLRLTLSNILIMTILLMIFVISTYLLMEHQIFNQSEQLVQNIASAINSGSAQQLDQFGNTDYFYIKATESGEITQTFSTNPHLDSKELNKLAEEILRRKSSKGDFDWHDLSYTFLKVPQNQQQGVLIVSVGLNRELMVLKFLLAALFITGVICLGLAFYSSLYLADKALIPIKKSWQRQQDFVADASHEMRTPLAVIQTNLELVMGNPKETVAEQEAWLKNIKIEVTHMTRLVEDLLFLARADSDQQSLEKGNFSLDKAINQVIKPLIPIADNKGITLKIDAEPEVDFYGDEKRISQLMLILVDNAIKHTPSNGKVSLKMRELGNIIEILVTDNGEGIEEQHLDKIFERFYRIDKARVKSIEGTGLGLSIANWIVKSHKGTIKVSSIPGKETVFTVRFPR</sequence>
<evidence type="ECO:0000256" key="7">
    <source>
        <dbReference type="ARBA" id="ARBA00023012"/>
    </source>
</evidence>
<organism evidence="11 12">
    <name type="scientific">Desulfosporosinus orientis (strain ATCC 19365 / DSM 765 / NCIMB 8382 / VKM B-1628 / Singapore I)</name>
    <name type="common">Desulfotomaculum orientis</name>
    <dbReference type="NCBI Taxonomy" id="768706"/>
    <lineage>
        <taxon>Bacteria</taxon>
        <taxon>Bacillati</taxon>
        <taxon>Bacillota</taxon>
        <taxon>Clostridia</taxon>
        <taxon>Eubacteriales</taxon>
        <taxon>Desulfitobacteriaceae</taxon>
        <taxon>Desulfosporosinus</taxon>
    </lineage>
</organism>
<dbReference type="CDD" id="cd00082">
    <property type="entry name" value="HisKA"/>
    <property type="match status" value="1"/>
</dbReference>
<keyword evidence="5" id="KW-0808">Transferase</keyword>
<keyword evidence="9" id="KW-1133">Transmembrane helix</keyword>
<evidence type="ECO:0000259" key="10">
    <source>
        <dbReference type="PROSITE" id="PS50109"/>
    </source>
</evidence>
<evidence type="ECO:0000256" key="4">
    <source>
        <dbReference type="ARBA" id="ARBA00022553"/>
    </source>
</evidence>
<evidence type="ECO:0000256" key="1">
    <source>
        <dbReference type="ARBA" id="ARBA00000085"/>
    </source>
</evidence>
<dbReference type="EC" id="2.7.13.3" evidence="3"/>
<evidence type="ECO:0000256" key="8">
    <source>
        <dbReference type="ARBA" id="ARBA00023136"/>
    </source>
</evidence>
<accession>G7WFK2</accession>
<dbReference type="FunFam" id="1.10.287.130:FF:000001">
    <property type="entry name" value="Two-component sensor histidine kinase"/>
    <property type="match status" value="1"/>
</dbReference>
<dbReference type="PATRIC" id="fig|768706.3.peg.2928"/>
<feature type="transmembrane region" description="Helical" evidence="9">
    <location>
        <begin position="167"/>
        <end position="191"/>
    </location>
</feature>
<dbReference type="PANTHER" id="PTHR45453">
    <property type="entry name" value="PHOSPHATE REGULON SENSOR PROTEIN PHOR"/>
    <property type="match status" value="1"/>
</dbReference>
<keyword evidence="9" id="KW-0812">Transmembrane</keyword>
<protein>
    <recommendedName>
        <fullName evidence="3">histidine kinase</fullName>
        <ecNumber evidence="3">2.7.13.3</ecNumber>
    </recommendedName>
</protein>
<keyword evidence="12" id="KW-1185">Reference proteome</keyword>
<dbReference type="PANTHER" id="PTHR45453:SF1">
    <property type="entry name" value="PHOSPHATE REGULON SENSOR PROTEIN PHOR"/>
    <property type="match status" value="1"/>
</dbReference>
<dbReference type="GO" id="GO:0005886">
    <property type="term" value="C:plasma membrane"/>
    <property type="evidence" value="ECO:0007669"/>
    <property type="project" value="TreeGrafter"/>
</dbReference>
<dbReference type="GO" id="GO:0004721">
    <property type="term" value="F:phosphoprotein phosphatase activity"/>
    <property type="evidence" value="ECO:0007669"/>
    <property type="project" value="TreeGrafter"/>
</dbReference>
<evidence type="ECO:0000256" key="2">
    <source>
        <dbReference type="ARBA" id="ARBA00004370"/>
    </source>
</evidence>
<keyword evidence="7" id="KW-0902">Two-component regulatory system</keyword>
<feature type="domain" description="Histidine kinase" evidence="10">
    <location>
        <begin position="211"/>
        <end position="426"/>
    </location>
</feature>
<dbReference type="SUPFAM" id="SSF47384">
    <property type="entry name" value="Homodimeric domain of signal transducing histidine kinase"/>
    <property type="match status" value="1"/>
</dbReference>
<evidence type="ECO:0000313" key="12">
    <source>
        <dbReference type="Proteomes" id="UP000006346"/>
    </source>
</evidence>
<evidence type="ECO:0000256" key="3">
    <source>
        <dbReference type="ARBA" id="ARBA00012438"/>
    </source>
</evidence>
<comment type="catalytic activity">
    <reaction evidence="1">
        <text>ATP + protein L-histidine = ADP + protein N-phospho-L-histidine.</text>
        <dbReference type="EC" id="2.7.13.3"/>
    </reaction>
</comment>
<dbReference type="InterPro" id="IPR036890">
    <property type="entry name" value="HATPase_C_sf"/>
</dbReference>
<dbReference type="Pfam" id="PF00512">
    <property type="entry name" value="HisKA"/>
    <property type="match status" value="1"/>
</dbReference>
<dbReference type="InterPro" id="IPR005467">
    <property type="entry name" value="His_kinase_dom"/>
</dbReference>
<evidence type="ECO:0000256" key="6">
    <source>
        <dbReference type="ARBA" id="ARBA00022777"/>
    </source>
</evidence>
<dbReference type="InterPro" id="IPR050351">
    <property type="entry name" value="BphY/WalK/GraS-like"/>
</dbReference>
<reference evidence="11 12" key="2">
    <citation type="journal article" date="2012" name="J. Bacteriol.">
        <title>Complete genome sequences of Desulfosporosinus orientis DSM765T, Desulfosporosinus youngiae DSM17734T, Desulfosporosinus meridiei DSM13257T, and Desulfosporosinus acidiphilus DSM22704T.</title>
        <authorList>
            <person name="Pester M."/>
            <person name="Brambilla E."/>
            <person name="Alazard D."/>
            <person name="Rattei T."/>
            <person name="Weinmaier T."/>
            <person name="Han J."/>
            <person name="Lucas S."/>
            <person name="Lapidus A."/>
            <person name="Cheng J.F."/>
            <person name="Goodwin L."/>
            <person name="Pitluck S."/>
            <person name="Peters L."/>
            <person name="Ovchinnikova G."/>
            <person name="Teshima H."/>
            <person name="Detter J.C."/>
            <person name="Han C.S."/>
            <person name="Tapia R."/>
            <person name="Land M.L."/>
            <person name="Hauser L."/>
            <person name="Kyrpides N.C."/>
            <person name="Ivanova N.N."/>
            <person name="Pagani I."/>
            <person name="Huntmann M."/>
            <person name="Wei C.L."/>
            <person name="Davenport K.W."/>
            <person name="Daligault H."/>
            <person name="Chain P.S."/>
            <person name="Chen A."/>
            <person name="Mavromatis K."/>
            <person name="Markowitz V."/>
            <person name="Szeto E."/>
            <person name="Mikhailova N."/>
            <person name="Pati A."/>
            <person name="Wagner M."/>
            <person name="Woyke T."/>
            <person name="Ollivier B."/>
            <person name="Klenk H.P."/>
            <person name="Spring S."/>
            <person name="Loy A."/>
        </authorList>
    </citation>
    <scope>NUCLEOTIDE SEQUENCE [LARGE SCALE GENOMIC DNA]</scope>
    <source>
        <strain evidence="12">ATCC 19365 / DSM 765 / NCIMB 8382 / VKM B-1628</strain>
    </source>
</reference>
<keyword evidence="8 9" id="KW-0472">Membrane</keyword>
<dbReference type="HOGENOM" id="CLU_000445_89_6_9"/>
<dbReference type="PROSITE" id="PS50109">
    <property type="entry name" value="HIS_KIN"/>
    <property type="match status" value="1"/>
</dbReference>
<dbReference type="Gene3D" id="1.10.287.130">
    <property type="match status" value="1"/>
</dbReference>
<dbReference type="SUPFAM" id="SSF55874">
    <property type="entry name" value="ATPase domain of HSP90 chaperone/DNA topoisomerase II/histidine kinase"/>
    <property type="match status" value="1"/>
</dbReference>
<evidence type="ECO:0000256" key="9">
    <source>
        <dbReference type="SAM" id="Phobius"/>
    </source>
</evidence>
<dbReference type="STRING" id="768706.Desor_2916"/>
<dbReference type="FunFam" id="3.30.565.10:FF:000006">
    <property type="entry name" value="Sensor histidine kinase WalK"/>
    <property type="match status" value="1"/>
</dbReference>
<proteinExistence type="predicted"/>
<name>G7WFK2_DESOD</name>
<dbReference type="GO" id="GO:0000155">
    <property type="term" value="F:phosphorelay sensor kinase activity"/>
    <property type="evidence" value="ECO:0007669"/>
    <property type="project" value="InterPro"/>
</dbReference>
<keyword evidence="4" id="KW-0597">Phosphoprotein</keyword>
<dbReference type="SMART" id="SM00388">
    <property type="entry name" value="HisKA"/>
    <property type="match status" value="1"/>
</dbReference>
<dbReference type="AlphaFoldDB" id="G7WFK2"/>
<dbReference type="InterPro" id="IPR036097">
    <property type="entry name" value="HisK_dim/P_sf"/>
</dbReference>
<dbReference type="SMART" id="SM00387">
    <property type="entry name" value="HATPase_c"/>
    <property type="match status" value="1"/>
</dbReference>
<dbReference type="EMBL" id="CP003108">
    <property type="protein sequence ID" value="AET68445.1"/>
    <property type="molecule type" value="Genomic_DNA"/>
</dbReference>
<feature type="transmembrane region" description="Helical" evidence="9">
    <location>
        <begin position="31"/>
        <end position="53"/>
    </location>
</feature>
<dbReference type="eggNOG" id="COG5002">
    <property type="taxonomic scope" value="Bacteria"/>
</dbReference>
<keyword evidence="6 11" id="KW-0418">Kinase</keyword>
<evidence type="ECO:0000256" key="5">
    <source>
        <dbReference type="ARBA" id="ARBA00022679"/>
    </source>
</evidence>
<dbReference type="InterPro" id="IPR004358">
    <property type="entry name" value="Sig_transdc_His_kin-like_C"/>
</dbReference>
<dbReference type="InterPro" id="IPR003661">
    <property type="entry name" value="HisK_dim/P_dom"/>
</dbReference>
<gene>
    <name evidence="11" type="ordered locus">Desor_2916</name>
</gene>
<reference evidence="12" key="1">
    <citation type="submission" date="2011-11" db="EMBL/GenBank/DDBJ databases">
        <title>Complete sequence of Desulfosporosinus orientis DSM 765.</title>
        <authorList>
            <person name="Lucas S."/>
            <person name="Han J."/>
            <person name="Lapidus A."/>
            <person name="Cheng J.-F."/>
            <person name="Goodwin L."/>
            <person name="Pitluck S."/>
            <person name="Peters L."/>
            <person name="Ovchinnikova G."/>
            <person name="Teshima H."/>
            <person name="Detter J.C."/>
            <person name="Han C."/>
            <person name="Tapia R."/>
            <person name="Land M."/>
            <person name="Hauser L."/>
            <person name="Kyrpides N."/>
            <person name="Ivanova N."/>
            <person name="Pagani I."/>
            <person name="Pester M."/>
            <person name="Spring S."/>
            <person name="Ollivier B."/>
            <person name="Rattei T."/>
            <person name="Klenk H.-P."/>
            <person name="Wagner M."/>
            <person name="Loy A."/>
            <person name="Woyke T."/>
        </authorList>
    </citation>
    <scope>NUCLEOTIDE SEQUENCE [LARGE SCALE GENOMIC DNA]</scope>
    <source>
        <strain evidence="12">ATCC 19365 / DSM 765 / NCIMB 8382 / VKM B-1628</strain>
    </source>
</reference>
<dbReference type="Pfam" id="PF02518">
    <property type="entry name" value="HATPase_c"/>
    <property type="match status" value="1"/>
</dbReference>
<dbReference type="InterPro" id="IPR003594">
    <property type="entry name" value="HATPase_dom"/>
</dbReference>
<dbReference type="Gene3D" id="3.30.565.10">
    <property type="entry name" value="Histidine kinase-like ATPase, C-terminal domain"/>
    <property type="match status" value="1"/>
</dbReference>
<dbReference type="KEGG" id="dor:Desor_2916"/>
<dbReference type="CDD" id="cd00075">
    <property type="entry name" value="HATPase"/>
    <property type="match status" value="1"/>
</dbReference>
<dbReference type="Proteomes" id="UP000006346">
    <property type="component" value="Chromosome"/>
</dbReference>
<dbReference type="PRINTS" id="PR00344">
    <property type="entry name" value="BCTRLSENSOR"/>
</dbReference>
<dbReference type="GO" id="GO:0016036">
    <property type="term" value="P:cellular response to phosphate starvation"/>
    <property type="evidence" value="ECO:0007669"/>
    <property type="project" value="TreeGrafter"/>
</dbReference>
<comment type="subcellular location">
    <subcellularLocation>
        <location evidence="2">Membrane</location>
    </subcellularLocation>
</comment>